<proteinExistence type="predicted"/>
<sequence length="42" mass="4770">MEKPADIDFLSEPLIKCQGIFLLKSKSCLLYLFSILIAIQLL</sequence>
<gene>
    <name evidence="1" type="ORF">LEP1GSC199_3761</name>
</gene>
<accession>N1W440</accession>
<evidence type="ECO:0000313" key="2">
    <source>
        <dbReference type="Proteomes" id="UP000012227"/>
    </source>
</evidence>
<organism evidence="1 2">
    <name type="scientific">Leptospira vanthielii serovar Holland str. Waz Holland = ATCC 700522</name>
    <dbReference type="NCBI Taxonomy" id="1218591"/>
    <lineage>
        <taxon>Bacteria</taxon>
        <taxon>Pseudomonadati</taxon>
        <taxon>Spirochaetota</taxon>
        <taxon>Spirochaetia</taxon>
        <taxon>Leptospirales</taxon>
        <taxon>Leptospiraceae</taxon>
        <taxon>Leptospira</taxon>
    </lineage>
</organism>
<dbReference type="EMBL" id="AOGY02000077">
    <property type="protein sequence ID" value="EMY67992.1"/>
    <property type="molecule type" value="Genomic_DNA"/>
</dbReference>
<comment type="caution">
    <text evidence="1">The sequence shown here is derived from an EMBL/GenBank/DDBJ whole genome shotgun (WGS) entry which is preliminary data.</text>
</comment>
<dbReference type="Proteomes" id="UP000012227">
    <property type="component" value="Unassembled WGS sequence"/>
</dbReference>
<evidence type="ECO:0000313" key="1">
    <source>
        <dbReference type="EMBL" id="EMY67992.1"/>
    </source>
</evidence>
<protein>
    <submittedName>
        <fullName evidence="1">Uncharacterized protein</fullName>
    </submittedName>
</protein>
<dbReference type="STRING" id="1218591.LEP1GSC199_3761"/>
<name>N1W440_9LEPT</name>
<dbReference type="AlphaFoldDB" id="N1W440"/>
<reference evidence="1 2" key="1">
    <citation type="submission" date="2013-03" db="EMBL/GenBank/DDBJ databases">
        <authorList>
            <person name="Harkins D.M."/>
            <person name="Durkin A.S."/>
            <person name="Brinkac L.M."/>
            <person name="Haft D.H."/>
            <person name="Selengut J.D."/>
            <person name="Sanka R."/>
            <person name="DePew J."/>
            <person name="Purushe J."/>
            <person name="Galloway R.L."/>
            <person name="Vinetz J.M."/>
            <person name="Sutton G.G."/>
            <person name="Nierman W.C."/>
            <person name="Fouts D.E."/>
        </authorList>
    </citation>
    <scope>NUCLEOTIDE SEQUENCE [LARGE SCALE GENOMIC DNA]</scope>
    <source>
        <strain evidence="1 2">Waz Holland</strain>
    </source>
</reference>